<dbReference type="SUPFAM" id="SSF53474">
    <property type="entry name" value="alpha/beta-Hydrolases"/>
    <property type="match status" value="1"/>
</dbReference>
<sequence>MTPTILKTLYRVDNRPAYPLQVLATRYRTQTGIAVQYAQNTERDTGSGYTLILLHATGMHKETWEVFIEHLLDYSLRRVSRSSDSTPTHSSYDIDRSDIWIEDVFSIESPNHGESAVINEQVLKTTYEDRWSPSEYGRAVHTFLTAGANAVGVDFTKRRLVGICHSVGAPALFLMHNLIPTYTFTSVIAIEPGISLKGNPETDMVSQMLNAWTWLRHDVWPSRKAAKMDLQANPLYGTWDPRVLDFYIKYGLREHRAAKYKQPFQFKGVTTALTKEQEAATYRSDELVVDALEAYSAATRKMPVYLIWGTENNVATPELQELLADKEAGRFPRSISYVENAGHLVVQQQPDSLAELVLSILHKSVATRNKL</sequence>
<dbReference type="InterPro" id="IPR000073">
    <property type="entry name" value="AB_hydrolase_1"/>
</dbReference>
<comment type="caution">
    <text evidence="2">The sequence shown here is derived from an EMBL/GenBank/DDBJ whole genome shotgun (WGS) entry which is preliminary data.</text>
</comment>
<organism evidence="2 3">
    <name type="scientific">Lentinula lateritia</name>
    <dbReference type="NCBI Taxonomy" id="40482"/>
    <lineage>
        <taxon>Eukaryota</taxon>
        <taxon>Fungi</taxon>
        <taxon>Dikarya</taxon>
        <taxon>Basidiomycota</taxon>
        <taxon>Agaricomycotina</taxon>
        <taxon>Agaricomycetes</taxon>
        <taxon>Agaricomycetidae</taxon>
        <taxon>Agaricales</taxon>
        <taxon>Marasmiineae</taxon>
        <taxon>Omphalotaceae</taxon>
        <taxon>Lentinula</taxon>
    </lineage>
</organism>
<accession>A0ABQ8VML2</accession>
<dbReference type="Proteomes" id="UP001150217">
    <property type="component" value="Unassembled WGS sequence"/>
</dbReference>
<name>A0ABQ8VML2_9AGAR</name>
<proteinExistence type="predicted"/>
<evidence type="ECO:0000313" key="2">
    <source>
        <dbReference type="EMBL" id="KAJ4497633.1"/>
    </source>
</evidence>
<dbReference type="Gene3D" id="3.40.50.1820">
    <property type="entry name" value="alpha/beta hydrolase"/>
    <property type="match status" value="1"/>
</dbReference>
<reference evidence="2" key="1">
    <citation type="submission" date="2022-08" db="EMBL/GenBank/DDBJ databases">
        <title>A Global Phylogenomic Analysis of the Shiitake Genus Lentinula.</title>
        <authorList>
            <consortium name="DOE Joint Genome Institute"/>
            <person name="Sierra-Patev S."/>
            <person name="Min B."/>
            <person name="Naranjo-Ortiz M."/>
            <person name="Looney B."/>
            <person name="Konkel Z."/>
            <person name="Slot J.C."/>
            <person name="Sakamoto Y."/>
            <person name="Steenwyk J.L."/>
            <person name="Rokas A."/>
            <person name="Carro J."/>
            <person name="Camarero S."/>
            <person name="Ferreira P."/>
            <person name="Molpeceres G."/>
            <person name="Ruiz-Duenas F.J."/>
            <person name="Serrano A."/>
            <person name="Henrissat B."/>
            <person name="Drula E."/>
            <person name="Hughes K.W."/>
            <person name="Mata J.L."/>
            <person name="Ishikawa N.K."/>
            <person name="Vargas-Isla R."/>
            <person name="Ushijima S."/>
            <person name="Smith C.A."/>
            <person name="Ahrendt S."/>
            <person name="Andreopoulos W."/>
            <person name="He G."/>
            <person name="Labutti K."/>
            <person name="Lipzen A."/>
            <person name="Ng V."/>
            <person name="Riley R."/>
            <person name="Sandor L."/>
            <person name="Barry K."/>
            <person name="Martinez A.T."/>
            <person name="Xiao Y."/>
            <person name="Gibbons J.G."/>
            <person name="Terashima K."/>
            <person name="Grigoriev I.V."/>
            <person name="Hibbett D.S."/>
        </authorList>
    </citation>
    <scope>NUCLEOTIDE SEQUENCE</scope>
    <source>
        <strain evidence="2">RHP3577 ss4</strain>
    </source>
</reference>
<dbReference type="InterPro" id="IPR029058">
    <property type="entry name" value="AB_hydrolase_fold"/>
</dbReference>
<protein>
    <submittedName>
        <fullName evidence="2">Alpha/beta-hydrolase</fullName>
    </submittedName>
</protein>
<gene>
    <name evidence="2" type="ORF">C8R41DRAFT_821852</name>
</gene>
<dbReference type="Pfam" id="PF12697">
    <property type="entry name" value="Abhydrolase_6"/>
    <property type="match status" value="1"/>
</dbReference>
<keyword evidence="3" id="KW-1185">Reference proteome</keyword>
<feature type="domain" description="AB hydrolase-1" evidence="1">
    <location>
        <begin position="51"/>
        <end position="355"/>
    </location>
</feature>
<dbReference type="EMBL" id="JANVFT010000020">
    <property type="protein sequence ID" value="KAJ4497633.1"/>
    <property type="molecule type" value="Genomic_DNA"/>
</dbReference>
<evidence type="ECO:0000313" key="3">
    <source>
        <dbReference type="Proteomes" id="UP001150217"/>
    </source>
</evidence>
<evidence type="ECO:0000259" key="1">
    <source>
        <dbReference type="Pfam" id="PF12697"/>
    </source>
</evidence>